<dbReference type="AlphaFoldDB" id="A0AA39PK18"/>
<evidence type="ECO:0000313" key="1">
    <source>
        <dbReference type="EMBL" id="KAK0485484.1"/>
    </source>
</evidence>
<evidence type="ECO:0000313" key="2">
    <source>
        <dbReference type="Proteomes" id="UP001175228"/>
    </source>
</evidence>
<feature type="non-terminal residue" evidence="1">
    <location>
        <position position="1"/>
    </location>
</feature>
<dbReference type="Proteomes" id="UP001175228">
    <property type="component" value="Unassembled WGS sequence"/>
</dbReference>
<accession>A0AA39PK18</accession>
<name>A0AA39PK18_9AGAR</name>
<keyword evidence="2" id="KW-1185">Reference proteome</keyword>
<organism evidence="1 2">
    <name type="scientific">Armillaria luteobubalina</name>
    <dbReference type="NCBI Taxonomy" id="153913"/>
    <lineage>
        <taxon>Eukaryota</taxon>
        <taxon>Fungi</taxon>
        <taxon>Dikarya</taxon>
        <taxon>Basidiomycota</taxon>
        <taxon>Agaricomycotina</taxon>
        <taxon>Agaricomycetes</taxon>
        <taxon>Agaricomycetidae</taxon>
        <taxon>Agaricales</taxon>
        <taxon>Marasmiineae</taxon>
        <taxon>Physalacriaceae</taxon>
        <taxon>Armillaria</taxon>
    </lineage>
</organism>
<gene>
    <name evidence="1" type="ORF">EDD18DRAFT_1195752</name>
</gene>
<proteinExistence type="predicted"/>
<sequence length="69" mass="7402">MWGYVVSSRPQGVIAAGMENGEPALWDPAKFLPVLGMLPRCAPAHLILRNTNHAGQVRASDLKPPQGLV</sequence>
<dbReference type="EMBL" id="JAUEPU010000050">
    <property type="protein sequence ID" value="KAK0485484.1"/>
    <property type="molecule type" value="Genomic_DNA"/>
</dbReference>
<reference evidence="1" key="1">
    <citation type="submission" date="2023-06" db="EMBL/GenBank/DDBJ databases">
        <authorList>
            <consortium name="Lawrence Berkeley National Laboratory"/>
            <person name="Ahrendt S."/>
            <person name="Sahu N."/>
            <person name="Indic B."/>
            <person name="Wong-Bajracharya J."/>
            <person name="Merenyi Z."/>
            <person name="Ke H.-M."/>
            <person name="Monk M."/>
            <person name="Kocsube S."/>
            <person name="Drula E."/>
            <person name="Lipzen A."/>
            <person name="Balint B."/>
            <person name="Henrissat B."/>
            <person name="Andreopoulos B."/>
            <person name="Martin F.M."/>
            <person name="Harder C.B."/>
            <person name="Rigling D."/>
            <person name="Ford K.L."/>
            <person name="Foster G.D."/>
            <person name="Pangilinan J."/>
            <person name="Papanicolaou A."/>
            <person name="Barry K."/>
            <person name="LaButti K."/>
            <person name="Viragh M."/>
            <person name="Koriabine M."/>
            <person name="Yan M."/>
            <person name="Riley R."/>
            <person name="Champramary S."/>
            <person name="Plett K.L."/>
            <person name="Tsai I.J."/>
            <person name="Slot J."/>
            <person name="Sipos G."/>
            <person name="Plett J."/>
            <person name="Nagy L.G."/>
            <person name="Grigoriev I.V."/>
        </authorList>
    </citation>
    <scope>NUCLEOTIDE SEQUENCE</scope>
    <source>
        <strain evidence="1">HWK02</strain>
    </source>
</reference>
<protein>
    <submittedName>
        <fullName evidence="1">Uncharacterized protein</fullName>
    </submittedName>
</protein>
<comment type="caution">
    <text evidence="1">The sequence shown here is derived from an EMBL/GenBank/DDBJ whole genome shotgun (WGS) entry which is preliminary data.</text>
</comment>